<evidence type="ECO:0000256" key="12">
    <source>
        <dbReference type="ARBA" id="ARBA00044774"/>
    </source>
</evidence>
<dbReference type="InterPro" id="IPR045621">
    <property type="entry name" value="BPD_transp_1_N"/>
</dbReference>
<comment type="similarity">
    <text evidence="10">Belongs to the binding-protein-dependent transport system permease family. OppBC subfamily.</text>
</comment>
<evidence type="ECO:0000256" key="5">
    <source>
        <dbReference type="ARBA" id="ARBA00022692"/>
    </source>
</evidence>
<feature type="transmembrane region" description="Helical" evidence="13">
    <location>
        <begin position="137"/>
        <end position="158"/>
    </location>
</feature>
<dbReference type="Pfam" id="PF00528">
    <property type="entry name" value="BPD_transp_1"/>
    <property type="match status" value="1"/>
</dbReference>
<dbReference type="GO" id="GO:0005886">
    <property type="term" value="C:plasma membrane"/>
    <property type="evidence" value="ECO:0007669"/>
    <property type="project" value="UniProtKB-SubCell"/>
</dbReference>
<comment type="subcellular location">
    <subcellularLocation>
        <location evidence="1 13">Cell membrane</location>
        <topology evidence="1 13">Multi-pass membrane protein</topology>
    </subcellularLocation>
</comment>
<dbReference type="InterPro" id="IPR050045">
    <property type="entry name" value="Opp2B"/>
</dbReference>
<dbReference type="Proteomes" id="UP000515860">
    <property type="component" value="Chromosome"/>
</dbReference>
<dbReference type="InterPro" id="IPR035906">
    <property type="entry name" value="MetI-like_sf"/>
</dbReference>
<dbReference type="EMBL" id="CP060635">
    <property type="protein sequence ID" value="QNM08355.1"/>
    <property type="molecule type" value="Genomic_DNA"/>
</dbReference>
<evidence type="ECO:0000256" key="6">
    <source>
        <dbReference type="ARBA" id="ARBA00022989"/>
    </source>
</evidence>
<feature type="transmembrane region" description="Helical" evidence="13">
    <location>
        <begin position="102"/>
        <end position="125"/>
    </location>
</feature>
<reference evidence="15 16" key="1">
    <citation type="submission" date="2020-08" db="EMBL/GenBank/DDBJ databases">
        <authorList>
            <person name="Liu C."/>
            <person name="Sun Q."/>
        </authorList>
    </citation>
    <scope>NUCLEOTIDE SEQUENCE [LARGE SCALE GENOMIC DNA]</scope>
    <source>
        <strain evidence="15 16">NSJ-29</strain>
    </source>
</reference>
<keyword evidence="6 13" id="KW-1133">Transmembrane helix</keyword>
<dbReference type="NCBIfam" id="NF045470">
    <property type="entry name" value="Opp2B"/>
    <property type="match status" value="1"/>
</dbReference>
<evidence type="ECO:0000256" key="7">
    <source>
        <dbReference type="ARBA" id="ARBA00023065"/>
    </source>
</evidence>
<keyword evidence="2 13" id="KW-0813">Transport</keyword>
<dbReference type="GO" id="GO:0071916">
    <property type="term" value="F:dipeptide transmembrane transporter activity"/>
    <property type="evidence" value="ECO:0007669"/>
    <property type="project" value="TreeGrafter"/>
</dbReference>
<feature type="transmembrane region" description="Helical" evidence="13">
    <location>
        <begin position="232"/>
        <end position="256"/>
    </location>
</feature>
<evidence type="ECO:0000256" key="11">
    <source>
        <dbReference type="ARBA" id="ARBA00038669"/>
    </source>
</evidence>
<evidence type="ECO:0000313" key="16">
    <source>
        <dbReference type="Proteomes" id="UP000515860"/>
    </source>
</evidence>
<dbReference type="CDD" id="cd06261">
    <property type="entry name" value="TM_PBP2"/>
    <property type="match status" value="1"/>
</dbReference>
<evidence type="ECO:0000313" key="15">
    <source>
        <dbReference type="EMBL" id="QNM08355.1"/>
    </source>
</evidence>
<dbReference type="KEGG" id="whj:H9Q79_15980"/>
<evidence type="ECO:0000256" key="8">
    <source>
        <dbReference type="ARBA" id="ARBA00023112"/>
    </source>
</evidence>
<keyword evidence="7" id="KW-0406">Ion transport</keyword>
<keyword evidence="3" id="KW-1003">Cell membrane</keyword>
<keyword evidence="9 13" id="KW-0472">Membrane</keyword>
<protein>
    <recommendedName>
        <fullName evidence="12">Nickel import system permease protein NikB</fullName>
    </recommendedName>
</protein>
<evidence type="ECO:0000256" key="13">
    <source>
        <dbReference type="RuleBase" id="RU363032"/>
    </source>
</evidence>
<feature type="transmembrane region" description="Helical" evidence="13">
    <location>
        <begin position="276"/>
        <end position="295"/>
    </location>
</feature>
<dbReference type="Pfam" id="PF19300">
    <property type="entry name" value="BPD_transp_1_N"/>
    <property type="match status" value="1"/>
</dbReference>
<name>A0A7G9GC23_9FIRM</name>
<dbReference type="PANTHER" id="PTHR43163:SF6">
    <property type="entry name" value="DIPEPTIDE TRANSPORT SYSTEM PERMEASE PROTEIN DPPB-RELATED"/>
    <property type="match status" value="1"/>
</dbReference>
<organism evidence="15 16">
    <name type="scientific">Wansuia hejianensis</name>
    <dbReference type="NCBI Taxonomy" id="2763667"/>
    <lineage>
        <taxon>Bacteria</taxon>
        <taxon>Bacillati</taxon>
        <taxon>Bacillota</taxon>
        <taxon>Clostridia</taxon>
        <taxon>Lachnospirales</taxon>
        <taxon>Lachnospiraceae</taxon>
        <taxon>Wansuia</taxon>
    </lineage>
</organism>
<keyword evidence="8" id="KW-0921">Nickel transport</keyword>
<evidence type="ECO:0000256" key="9">
    <source>
        <dbReference type="ARBA" id="ARBA00023136"/>
    </source>
</evidence>
<dbReference type="AlphaFoldDB" id="A0A7G9GC23"/>
<dbReference type="GO" id="GO:0015099">
    <property type="term" value="F:nickel cation transmembrane transporter activity"/>
    <property type="evidence" value="ECO:0007669"/>
    <property type="project" value="InterPro"/>
</dbReference>
<evidence type="ECO:0000256" key="2">
    <source>
        <dbReference type="ARBA" id="ARBA00022448"/>
    </source>
</evidence>
<gene>
    <name evidence="15" type="ORF">H9Q79_15980</name>
</gene>
<feature type="domain" description="ABC transmembrane type-1" evidence="14">
    <location>
        <begin position="98"/>
        <end position="295"/>
    </location>
</feature>
<sequence length="313" mass="35016">MRKYVIKRILQLILILFGVTFLVFGLMYISPGDPAQKKLTAGGIAVSEDVLEETREEMGLNRPFLVQYGDWLGKALRGDLGTSFKDGIPVGEKLLKGIKYTAILSVSSFLLAVLVSIPLGIYSAVRQNRFGDYLIRFLSFIGNSLPNFLISVLLMYFFCIKFKIFPIIAEQSLKGLFLPALTLAVPMMSQFIRQIRAEVLEQLHQPYVSGARARGVKERFILFGNVLHNSMIPIVTVLGLSVGSLMAGSVVVETIFMWPGLGKLAMDSITARDYPVVQGFVILMAVIYVLVNLITDLSYHRLDPRVNEEWEEE</sequence>
<keyword evidence="5 13" id="KW-0812">Transmembrane</keyword>
<evidence type="ECO:0000256" key="10">
    <source>
        <dbReference type="ARBA" id="ARBA00024202"/>
    </source>
</evidence>
<proteinExistence type="inferred from homology"/>
<dbReference type="SUPFAM" id="SSF161098">
    <property type="entry name" value="MetI-like"/>
    <property type="match status" value="1"/>
</dbReference>
<keyword evidence="4" id="KW-0533">Nickel</keyword>
<dbReference type="PROSITE" id="PS50928">
    <property type="entry name" value="ABC_TM1"/>
    <property type="match status" value="1"/>
</dbReference>
<keyword evidence="16" id="KW-1185">Reference proteome</keyword>
<dbReference type="Gene3D" id="1.10.3720.10">
    <property type="entry name" value="MetI-like"/>
    <property type="match status" value="1"/>
</dbReference>
<evidence type="ECO:0000256" key="3">
    <source>
        <dbReference type="ARBA" id="ARBA00022475"/>
    </source>
</evidence>
<evidence type="ECO:0000256" key="1">
    <source>
        <dbReference type="ARBA" id="ARBA00004651"/>
    </source>
</evidence>
<comment type="subunit">
    <text evidence="11">The complex is composed of two ATP-binding proteins (NikD and NikE), two transmembrane proteins (NikB and NikC) and a solute-binding protein (NikA).</text>
</comment>
<dbReference type="PANTHER" id="PTHR43163">
    <property type="entry name" value="DIPEPTIDE TRANSPORT SYSTEM PERMEASE PROTEIN DPPB-RELATED"/>
    <property type="match status" value="1"/>
</dbReference>
<feature type="transmembrane region" description="Helical" evidence="13">
    <location>
        <begin position="164"/>
        <end position="186"/>
    </location>
</feature>
<dbReference type="InterPro" id="IPR000515">
    <property type="entry name" value="MetI-like"/>
</dbReference>
<evidence type="ECO:0000259" key="14">
    <source>
        <dbReference type="PROSITE" id="PS50928"/>
    </source>
</evidence>
<feature type="transmembrane region" description="Helical" evidence="13">
    <location>
        <begin position="12"/>
        <end position="30"/>
    </location>
</feature>
<accession>A0A7G9GC23</accession>
<evidence type="ECO:0000256" key="4">
    <source>
        <dbReference type="ARBA" id="ARBA00022596"/>
    </source>
</evidence>